<dbReference type="Proteomes" id="UP000007431">
    <property type="component" value="Unassembled WGS sequence"/>
</dbReference>
<feature type="compositionally biased region" description="Acidic residues" evidence="1">
    <location>
        <begin position="529"/>
        <end position="539"/>
    </location>
</feature>
<proteinExistence type="predicted"/>
<sequence>MYSSAAARVVETYEIAFRIFKNVQDDDGNAALLPITLVNHHVGSIALDILWEVQGDLGSLLLVLRDRLKRTPEERFTRVVQYEHGIMETETLKHWVISLKPDSNNKISLSPTDWERLQFYARRIKVLYDEQPYPPWVYSHHLHHDTLCAILAAGGGQALLPNLYHLNVGQRVMQLLETAKLSARYVDEGGERVPYVGLVTRADDEGHSEWLPGNLCRLDRIRFLGLEPDERLAILPFLRDLQSLEGLRLKFLDVEAEEDLRLDSKTERAVGFTGLRELHITNPVQMETFAATLHEVSTEPLKLKELHLTGFSHRSHGGRATEDDYELYKRIRDTCDHDALKRLSVVTNSSGHMNEPARWIYADLLAFPNITHFRLDICAWYSDPTGALKMFTAAWPQLESLVIRNQLSLDPWESEFSFFDLEDLRYLARRCPRLRNLQLDMRLRSRDKVHPPLSGLDGEPLLNRRVALDVGPQDGGVLSSRKYSRRVADFLASVFPYPTLECVCFSDDYREEYWEWIAAEDMRPGRETELEEDEDESEPEPYTYYRSWSSGSGSDWESSEEGDSDREDDMNESLQPRDT</sequence>
<dbReference type="Gene3D" id="3.80.10.10">
    <property type="entry name" value="Ribonuclease Inhibitor"/>
    <property type="match status" value="1"/>
</dbReference>
<organism evidence="3">
    <name type="scientific">Schizophyllum commune (strain H4-8 / FGSC 9210)</name>
    <name type="common">Split gill fungus</name>
    <dbReference type="NCBI Taxonomy" id="578458"/>
    <lineage>
        <taxon>Eukaryota</taxon>
        <taxon>Fungi</taxon>
        <taxon>Dikarya</taxon>
        <taxon>Basidiomycota</taxon>
        <taxon>Agaricomycotina</taxon>
        <taxon>Agaricomycetes</taxon>
        <taxon>Agaricomycetidae</taxon>
        <taxon>Agaricales</taxon>
        <taxon>Schizophyllaceae</taxon>
        <taxon>Schizophyllum</taxon>
    </lineage>
</organism>
<reference evidence="2 3" key="1">
    <citation type="journal article" date="2010" name="Nat. Biotechnol.">
        <title>Genome sequence of the model mushroom Schizophyllum commune.</title>
        <authorList>
            <person name="Ohm R.A."/>
            <person name="de Jong J.F."/>
            <person name="Lugones L.G."/>
            <person name="Aerts A."/>
            <person name="Kothe E."/>
            <person name="Stajich J.E."/>
            <person name="de Vries R.P."/>
            <person name="Record E."/>
            <person name="Levasseur A."/>
            <person name="Baker S.E."/>
            <person name="Bartholomew K.A."/>
            <person name="Coutinho P.M."/>
            <person name="Erdmann S."/>
            <person name="Fowler T.J."/>
            <person name="Gathman A.C."/>
            <person name="Lombard V."/>
            <person name="Henrissat B."/>
            <person name="Knabe N."/>
            <person name="Kuees U."/>
            <person name="Lilly W.W."/>
            <person name="Lindquist E."/>
            <person name="Lucas S."/>
            <person name="Magnuson J.K."/>
            <person name="Piumi F."/>
            <person name="Raudaskoski M."/>
            <person name="Salamov A."/>
            <person name="Schmutz J."/>
            <person name="Schwarze F.W.M.R."/>
            <person name="vanKuyk P.A."/>
            <person name="Horton J.S."/>
            <person name="Grigoriev I.V."/>
            <person name="Woesten H.A.B."/>
        </authorList>
    </citation>
    <scope>NUCLEOTIDE SEQUENCE [LARGE SCALE GENOMIC DNA]</scope>
    <source>
        <strain evidence="3">H4-8 / FGSC 9210</strain>
    </source>
</reference>
<name>D8QIV3_SCHCM</name>
<dbReference type="InterPro" id="IPR032675">
    <property type="entry name" value="LRR_dom_sf"/>
</dbReference>
<dbReference type="KEGG" id="scm:SCHCO_02592995"/>
<evidence type="ECO:0000256" key="1">
    <source>
        <dbReference type="SAM" id="MobiDB-lite"/>
    </source>
</evidence>
<evidence type="ECO:0000313" key="2">
    <source>
        <dbReference type="EMBL" id="EFI92295.1"/>
    </source>
</evidence>
<accession>D8QIV3</accession>
<feature type="compositionally biased region" description="Low complexity" evidence="1">
    <location>
        <begin position="540"/>
        <end position="556"/>
    </location>
</feature>
<dbReference type="RefSeq" id="XP_003027198.1">
    <property type="nucleotide sequence ID" value="XM_003027152.1"/>
</dbReference>
<protein>
    <submittedName>
        <fullName evidence="2">Uncharacterized protein</fullName>
    </submittedName>
</protein>
<dbReference type="InParanoid" id="D8QIV3"/>
<dbReference type="EMBL" id="GL377313">
    <property type="protein sequence ID" value="EFI92295.1"/>
    <property type="molecule type" value="Genomic_DNA"/>
</dbReference>
<dbReference type="HOGENOM" id="CLU_019660_0_0_1"/>
<feature type="non-terminal residue" evidence="2">
    <location>
        <position position="579"/>
    </location>
</feature>
<keyword evidence="3" id="KW-1185">Reference proteome</keyword>
<dbReference type="GeneID" id="9593688"/>
<feature type="compositionally biased region" description="Acidic residues" evidence="1">
    <location>
        <begin position="557"/>
        <end position="571"/>
    </location>
</feature>
<dbReference type="AlphaFoldDB" id="D8QIV3"/>
<dbReference type="SUPFAM" id="SSF52047">
    <property type="entry name" value="RNI-like"/>
    <property type="match status" value="1"/>
</dbReference>
<feature type="region of interest" description="Disordered" evidence="1">
    <location>
        <begin position="524"/>
        <end position="579"/>
    </location>
</feature>
<dbReference type="OrthoDB" id="10328616at2759"/>
<gene>
    <name evidence="2" type="ORF">SCHCODRAFT_113818</name>
</gene>
<dbReference type="VEuPathDB" id="FungiDB:SCHCODRAFT_02592995"/>
<evidence type="ECO:0000313" key="3">
    <source>
        <dbReference type="Proteomes" id="UP000007431"/>
    </source>
</evidence>